<evidence type="ECO:0000259" key="2">
    <source>
        <dbReference type="Pfam" id="PF14358"/>
    </source>
</evidence>
<gene>
    <name evidence="3" type="ORF">EZS27_026102</name>
</gene>
<evidence type="ECO:0000313" key="3">
    <source>
        <dbReference type="EMBL" id="KAA6324583.1"/>
    </source>
</evidence>
<keyword evidence="1" id="KW-0472">Membrane</keyword>
<evidence type="ECO:0000256" key="1">
    <source>
        <dbReference type="SAM" id="Phobius"/>
    </source>
</evidence>
<comment type="caution">
    <text evidence="3">The sequence shown here is derived from an EMBL/GenBank/DDBJ whole genome shotgun (WGS) entry which is preliminary data.</text>
</comment>
<dbReference type="InterPro" id="IPR025517">
    <property type="entry name" value="DUF4405"/>
</dbReference>
<sequence>MKTKQKSFNKRAIVSIALLFIFILLPVSGIMLAKTKDNPDAFASQFWDALHGILGVLFVVFGTFHIVSNWKALKHYVTGKQSNGTKKSD</sequence>
<dbReference type="AlphaFoldDB" id="A0A5J4QVP1"/>
<feature type="transmembrane region" description="Helical" evidence="1">
    <location>
        <begin position="12"/>
        <end position="33"/>
    </location>
</feature>
<organism evidence="3">
    <name type="scientific">termite gut metagenome</name>
    <dbReference type="NCBI Taxonomy" id="433724"/>
    <lineage>
        <taxon>unclassified sequences</taxon>
        <taxon>metagenomes</taxon>
        <taxon>organismal metagenomes</taxon>
    </lineage>
</organism>
<feature type="domain" description="Flavinylation-associated cytochrome" evidence="2">
    <location>
        <begin position="13"/>
        <end position="70"/>
    </location>
</feature>
<proteinExistence type="predicted"/>
<reference evidence="3" key="1">
    <citation type="submission" date="2019-03" db="EMBL/GenBank/DDBJ databases">
        <title>Single cell metagenomics reveals metabolic interactions within the superorganism composed of flagellate Streblomastix strix and complex community of Bacteroidetes bacteria on its surface.</title>
        <authorList>
            <person name="Treitli S.C."/>
            <person name="Kolisko M."/>
            <person name="Husnik F."/>
            <person name="Keeling P."/>
            <person name="Hampl V."/>
        </authorList>
    </citation>
    <scope>NUCLEOTIDE SEQUENCE</scope>
    <source>
        <strain evidence="3">STM</strain>
    </source>
</reference>
<dbReference type="Pfam" id="PF14358">
    <property type="entry name" value="DUF4405"/>
    <property type="match status" value="1"/>
</dbReference>
<name>A0A5J4QVP1_9ZZZZ</name>
<feature type="transmembrane region" description="Helical" evidence="1">
    <location>
        <begin position="45"/>
        <end position="67"/>
    </location>
</feature>
<dbReference type="EMBL" id="SNRY01002541">
    <property type="protein sequence ID" value="KAA6324583.1"/>
    <property type="molecule type" value="Genomic_DNA"/>
</dbReference>
<accession>A0A5J4QVP1</accession>
<protein>
    <recommendedName>
        <fullName evidence="2">Flavinylation-associated cytochrome domain-containing protein</fullName>
    </recommendedName>
</protein>
<keyword evidence="1" id="KW-0812">Transmembrane</keyword>
<keyword evidence="1" id="KW-1133">Transmembrane helix</keyword>